<dbReference type="Gene3D" id="2.40.50.1020">
    <property type="entry name" value="LytTr DNA-binding domain"/>
    <property type="match status" value="1"/>
</dbReference>
<dbReference type="SMART" id="SM00850">
    <property type="entry name" value="LytTR"/>
    <property type="match status" value="1"/>
</dbReference>
<keyword evidence="5" id="KW-1185">Reference proteome</keyword>
<keyword evidence="1" id="KW-0597">Phosphoprotein</keyword>
<feature type="domain" description="Response regulatory" evidence="2">
    <location>
        <begin position="27"/>
        <end position="140"/>
    </location>
</feature>
<dbReference type="InterPro" id="IPR046947">
    <property type="entry name" value="LytR-like"/>
</dbReference>
<dbReference type="PROSITE" id="PS50110">
    <property type="entry name" value="RESPONSE_REGULATORY"/>
    <property type="match status" value="1"/>
</dbReference>
<sequence length="294" mass="33084">MELAPPAPGPYLTAPLTPTLCLAAAMNVLLIEDEEWTARQTTQFLREYAPEATVLAVLRSVEKALDWFARNPMPDLIFSDIELLDGNVFTLYSQVRITCPIIFVTAYDQFLLQAFKGNGIAYLLKPFDGGQFKVTLDKYYALRTSFAGQQPSAATAPAATAPGLLDEAVVQELSRALQQNSRSYKQRFSVRMRNSLYILPVDDVMYLQADEGVVFACDKQAARYPLAGTLTDLEKQLDPNRFFRLNRSELINIHYVEKVEPYFGNRLSVKLKHHETSLVTSAAQTADFRKWLEG</sequence>
<evidence type="ECO:0000313" key="5">
    <source>
        <dbReference type="Proteomes" id="UP000282184"/>
    </source>
</evidence>
<protein>
    <submittedName>
        <fullName evidence="4">Response regulator transcription factor</fullName>
    </submittedName>
</protein>
<dbReference type="PANTHER" id="PTHR37299:SF1">
    <property type="entry name" value="STAGE 0 SPORULATION PROTEIN A HOMOLOG"/>
    <property type="match status" value="1"/>
</dbReference>
<dbReference type="SMART" id="SM00448">
    <property type="entry name" value="REC"/>
    <property type="match status" value="1"/>
</dbReference>
<evidence type="ECO:0000259" key="3">
    <source>
        <dbReference type="PROSITE" id="PS50930"/>
    </source>
</evidence>
<dbReference type="PANTHER" id="PTHR37299">
    <property type="entry name" value="TRANSCRIPTIONAL REGULATOR-RELATED"/>
    <property type="match status" value="1"/>
</dbReference>
<evidence type="ECO:0000259" key="2">
    <source>
        <dbReference type="PROSITE" id="PS50110"/>
    </source>
</evidence>
<dbReference type="Gene3D" id="3.40.50.2300">
    <property type="match status" value="1"/>
</dbReference>
<dbReference type="InterPro" id="IPR007492">
    <property type="entry name" value="LytTR_DNA-bd_dom"/>
</dbReference>
<organism evidence="4 5">
    <name type="scientific">Hymenobacter gummosus</name>
    <dbReference type="NCBI Taxonomy" id="1776032"/>
    <lineage>
        <taxon>Bacteria</taxon>
        <taxon>Pseudomonadati</taxon>
        <taxon>Bacteroidota</taxon>
        <taxon>Cytophagia</taxon>
        <taxon>Cytophagales</taxon>
        <taxon>Hymenobacteraceae</taxon>
        <taxon>Hymenobacter</taxon>
    </lineage>
</organism>
<reference evidence="4 5" key="1">
    <citation type="submission" date="2018-12" db="EMBL/GenBank/DDBJ databases">
        <title>Hymenobacter gummosus sp. nov., isolated from a spring.</title>
        <authorList>
            <person name="Nie L."/>
        </authorList>
    </citation>
    <scope>NUCLEOTIDE SEQUENCE [LARGE SCALE GENOMIC DNA]</scope>
    <source>
        <strain evidence="4 5">KCTC 52166</strain>
    </source>
</reference>
<dbReference type="OrthoDB" id="646623at2"/>
<dbReference type="Pfam" id="PF04397">
    <property type="entry name" value="LytTR"/>
    <property type="match status" value="1"/>
</dbReference>
<comment type="caution">
    <text evidence="4">The sequence shown here is derived from an EMBL/GenBank/DDBJ whole genome shotgun (WGS) entry which is preliminary data.</text>
</comment>
<dbReference type="GO" id="GO:0000156">
    <property type="term" value="F:phosphorelay response regulator activity"/>
    <property type="evidence" value="ECO:0007669"/>
    <property type="project" value="InterPro"/>
</dbReference>
<dbReference type="SUPFAM" id="SSF52172">
    <property type="entry name" value="CheY-like"/>
    <property type="match status" value="1"/>
</dbReference>
<evidence type="ECO:0000313" key="4">
    <source>
        <dbReference type="EMBL" id="RTQ45903.1"/>
    </source>
</evidence>
<accession>A0A431TWH7</accession>
<feature type="domain" description="HTH LytTR-type" evidence="3">
    <location>
        <begin position="188"/>
        <end position="294"/>
    </location>
</feature>
<dbReference type="PROSITE" id="PS50930">
    <property type="entry name" value="HTH_LYTTR"/>
    <property type="match status" value="1"/>
</dbReference>
<dbReference type="InterPro" id="IPR001789">
    <property type="entry name" value="Sig_transdc_resp-reg_receiver"/>
</dbReference>
<name>A0A431TWH7_9BACT</name>
<gene>
    <name evidence="4" type="ORF">EJV47_24040</name>
</gene>
<dbReference type="InterPro" id="IPR011006">
    <property type="entry name" value="CheY-like_superfamily"/>
</dbReference>
<dbReference type="Proteomes" id="UP000282184">
    <property type="component" value="Unassembled WGS sequence"/>
</dbReference>
<dbReference type="Pfam" id="PF00072">
    <property type="entry name" value="Response_reg"/>
    <property type="match status" value="1"/>
</dbReference>
<dbReference type="EMBL" id="RXOF01000018">
    <property type="protein sequence ID" value="RTQ45903.1"/>
    <property type="molecule type" value="Genomic_DNA"/>
</dbReference>
<evidence type="ECO:0000256" key="1">
    <source>
        <dbReference type="PROSITE-ProRule" id="PRU00169"/>
    </source>
</evidence>
<dbReference type="AlphaFoldDB" id="A0A431TWH7"/>
<dbReference type="GO" id="GO:0003677">
    <property type="term" value="F:DNA binding"/>
    <property type="evidence" value="ECO:0007669"/>
    <property type="project" value="InterPro"/>
</dbReference>
<feature type="modified residue" description="4-aspartylphosphate" evidence="1">
    <location>
        <position position="80"/>
    </location>
</feature>
<proteinExistence type="predicted"/>